<reference evidence="9" key="1">
    <citation type="submission" date="2018-02" db="EMBL/GenBank/DDBJ databases">
        <authorList>
            <person name="Hausmann B."/>
        </authorList>
    </citation>
    <scope>NUCLEOTIDE SEQUENCE [LARGE SCALE GENOMIC DNA]</scope>
    <source>
        <strain evidence="9">Peat soil MAG SbA1</strain>
    </source>
</reference>
<dbReference type="PANTHER" id="PTHR30518">
    <property type="entry name" value="ENDOLYTIC MUREIN TRANSGLYCOSYLASE"/>
    <property type="match status" value="1"/>
</dbReference>
<keyword evidence="4 7" id="KW-0472">Membrane</keyword>
<comment type="subcellular location">
    <subcellularLocation>
        <location evidence="7">Cell membrane</location>
        <topology evidence="7">Single-pass membrane protein</topology>
    </subcellularLocation>
</comment>
<dbReference type="GO" id="GO:0005886">
    <property type="term" value="C:plasma membrane"/>
    <property type="evidence" value="ECO:0007669"/>
    <property type="project" value="UniProtKB-SubCell"/>
</dbReference>
<dbReference type="EC" id="4.2.2.29" evidence="7"/>
<dbReference type="NCBIfam" id="TIGR00247">
    <property type="entry name" value="endolytic transglycosylase MltG"/>
    <property type="match status" value="1"/>
</dbReference>
<keyword evidence="5 7" id="KW-0456">Lyase</keyword>
<feature type="site" description="Important for catalytic activity" evidence="7">
    <location>
        <position position="248"/>
    </location>
</feature>
<evidence type="ECO:0000256" key="3">
    <source>
        <dbReference type="ARBA" id="ARBA00022989"/>
    </source>
</evidence>
<dbReference type="AlphaFoldDB" id="A0A2U3JWA2"/>
<evidence type="ECO:0000256" key="6">
    <source>
        <dbReference type="ARBA" id="ARBA00023316"/>
    </source>
</evidence>
<dbReference type="GO" id="GO:0009252">
    <property type="term" value="P:peptidoglycan biosynthetic process"/>
    <property type="evidence" value="ECO:0007669"/>
    <property type="project" value="UniProtKB-UniRule"/>
</dbReference>
<keyword evidence="3 7" id="KW-1133">Transmembrane helix</keyword>
<feature type="transmembrane region" description="Helical" evidence="7">
    <location>
        <begin position="5"/>
        <end position="24"/>
    </location>
</feature>
<organism evidence="8 9">
    <name type="scientific">Candidatus Sulfotelmatobacter kueseliae</name>
    <dbReference type="NCBI Taxonomy" id="2042962"/>
    <lineage>
        <taxon>Bacteria</taxon>
        <taxon>Pseudomonadati</taxon>
        <taxon>Acidobacteriota</taxon>
        <taxon>Terriglobia</taxon>
        <taxon>Terriglobales</taxon>
        <taxon>Candidatus Korobacteraceae</taxon>
        <taxon>Candidatus Sulfotelmatobacter</taxon>
    </lineage>
</organism>
<protein>
    <recommendedName>
        <fullName evidence="7">Endolytic murein transglycosylase</fullName>
        <ecNumber evidence="7">4.2.2.29</ecNumber>
    </recommendedName>
    <alternativeName>
        <fullName evidence="7">Peptidoglycan lytic transglycosylase</fullName>
    </alternativeName>
    <alternativeName>
        <fullName evidence="7">Peptidoglycan polymerization terminase</fullName>
    </alternativeName>
</protein>
<keyword evidence="1 7" id="KW-1003">Cell membrane</keyword>
<dbReference type="Gene3D" id="3.30.1490.480">
    <property type="entry name" value="Endolytic murein transglycosylase"/>
    <property type="match status" value="1"/>
</dbReference>
<evidence type="ECO:0000256" key="4">
    <source>
        <dbReference type="ARBA" id="ARBA00023136"/>
    </source>
</evidence>
<keyword evidence="6 7" id="KW-0961">Cell wall biogenesis/degradation</keyword>
<dbReference type="EMBL" id="OMOD01000002">
    <property type="protein sequence ID" value="SPF31694.1"/>
    <property type="molecule type" value="Genomic_DNA"/>
</dbReference>
<dbReference type="OrthoDB" id="9814591at2"/>
<dbReference type="PANTHER" id="PTHR30518:SF2">
    <property type="entry name" value="ENDOLYTIC MUREIN TRANSGLYCOSYLASE"/>
    <property type="match status" value="1"/>
</dbReference>
<dbReference type="Pfam" id="PF02618">
    <property type="entry name" value="YceG"/>
    <property type="match status" value="1"/>
</dbReference>
<sequence length="369" mass="40783">MRKIVWLISIAVIAAAGWFVWVVMTPVEPSGPTFVMLRPGYSTHRIAAELKSAGLIRSEKAFVLWHYVHRKRSLKAGEYLFDKPASIIDIQKRLRRGDVYFHTVVVPEGYTMFDIARAIEAAGLGPAEDFLKVAQSDTALIADIAPNARSLEGYLFPETYQFTRLMTMDEMAFAMVCQFHKVARQIGLIPPTQAEAAETSSHAPTGSGMICAGVWSRSNDANGGDATEISPPNLLESAVTMASVIEKETAVPEERPLVASVYYNRLKKHIALDADPSIIYAELLAGTYQGALHHADMQFRSPYNTYRNAGLPPGPICNPGRSSLEAALHPAQSDYYYFVADAQGHHRFARTLEDHNKNVAAYRKAVRGR</sequence>
<evidence type="ECO:0000313" key="8">
    <source>
        <dbReference type="EMBL" id="SPF31694.1"/>
    </source>
</evidence>
<accession>A0A2U3JWA2</accession>
<gene>
    <name evidence="7" type="primary">mltG</name>
    <name evidence="8" type="ORF">SBA1_100115</name>
</gene>
<dbReference type="CDD" id="cd08010">
    <property type="entry name" value="MltG_like"/>
    <property type="match status" value="1"/>
</dbReference>
<dbReference type="HAMAP" id="MF_02065">
    <property type="entry name" value="MltG"/>
    <property type="match status" value="1"/>
</dbReference>
<evidence type="ECO:0000256" key="2">
    <source>
        <dbReference type="ARBA" id="ARBA00022692"/>
    </source>
</evidence>
<dbReference type="GO" id="GO:0071555">
    <property type="term" value="P:cell wall organization"/>
    <property type="evidence" value="ECO:0007669"/>
    <property type="project" value="UniProtKB-KW"/>
</dbReference>
<dbReference type="GO" id="GO:0008932">
    <property type="term" value="F:lytic endotransglycosylase activity"/>
    <property type="evidence" value="ECO:0007669"/>
    <property type="project" value="UniProtKB-UniRule"/>
</dbReference>
<proteinExistence type="inferred from homology"/>
<comment type="similarity">
    <text evidence="7">Belongs to the transglycosylase MltG family.</text>
</comment>
<comment type="function">
    <text evidence="7">Functions as a peptidoglycan terminase that cleaves nascent peptidoglycan strands endolytically to terminate their elongation.</text>
</comment>
<evidence type="ECO:0000313" key="9">
    <source>
        <dbReference type="Proteomes" id="UP000238701"/>
    </source>
</evidence>
<keyword evidence="2 7" id="KW-0812">Transmembrane</keyword>
<dbReference type="InterPro" id="IPR003770">
    <property type="entry name" value="MLTG-like"/>
</dbReference>
<evidence type="ECO:0000256" key="7">
    <source>
        <dbReference type="HAMAP-Rule" id="MF_02065"/>
    </source>
</evidence>
<dbReference type="Gene3D" id="3.30.160.60">
    <property type="entry name" value="Classic Zinc Finger"/>
    <property type="match status" value="1"/>
</dbReference>
<evidence type="ECO:0000256" key="5">
    <source>
        <dbReference type="ARBA" id="ARBA00023239"/>
    </source>
</evidence>
<name>A0A2U3JWA2_9BACT</name>
<dbReference type="Proteomes" id="UP000238701">
    <property type="component" value="Unassembled WGS sequence"/>
</dbReference>
<comment type="catalytic activity">
    <reaction evidence="7">
        <text>a peptidoglycan chain = a peptidoglycan chain with N-acetyl-1,6-anhydromuramyl-[peptide] at the reducing end + a peptidoglycan chain with N-acetylglucosamine at the non-reducing end.</text>
        <dbReference type="EC" id="4.2.2.29"/>
    </reaction>
</comment>
<evidence type="ECO:0000256" key="1">
    <source>
        <dbReference type="ARBA" id="ARBA00022475"/>
    </source>
</evidence>